<dbReference type="Gene3D" id="3.40.50.1220">
    <property type="entry name" value="TPP-binding domain"/>
    <property type="match status" value="1"/>
</dbReference>
<sequence>MSELNRRDPRRSWILRNRLHPRHDELNAELNGQPTRGPTGLLRKNPRPQWQYGPSGLRRLDRLNMSGAAGVTQLSSKKRNEQVVLPLHQVVNPQAWIAVWLQTSGGRLTSHCKDVLGQAQQLAVARKQTTAVLGVLCGELKESVEGAGIDRLLQVQGPEYDGYQPEAWSQLCAQVENNLKPLYWLLPDSGESAELGRRLGVVLGERPATGVWKLEADTLLARNGAGKRDIRRPWSRVMLLLEECALPCGEYRYEAGPLEPEQKLELSAPISSRLEDLGQVAVDPAEIPLAEAEFILSGGNGVHDWPQFHQAATLLGASEGASRVAVDDGFMPRNRQVGATGTWVSARVYIAVGISGAVQHLQGIGKCEKVVAINQDADCDMVKRASLTTIGDSSEIIAELMKLVEAKSAQEVSNAA</sequence>
<evidence type="ECO:0000256" key="2">
    <source>
        <dbReference type="ARBA" id="ARBA00022982"/>
    </source>
</evidence>
<feature type="region of interest" description="Disordered" evidence="3">
    <location>
        <begin position="24"/>
        <end position="48"/>
    </location>
</feature>
<dbReference type="SUPFAM" id="SSF52402">
    <property type="entry name" value="Adenine nucleotide alpha hydrolases-like"/>
    <property type="match status" value="1"/>
</dbReference>
<gene>
    <name evidence="6" type="ORF">GCM10022421_10240</name>
</gene>
<keyword evidence="7" id="KW-1185">Reference proteome</keyword>
<dbReference type="Pfam" id="PF00766">
    <property type="entry name" value="ETF_alpha"/>
    <property type="match status" value="1"/>
</dbReference>
<dbReference type="RefSeq" id="WP_344963051.1">
    <property type="nucleotide sequence ID" value="NZ_BAABDS010000012.1"/>
</dbReference>
<evidence type="ECO:0000259" key="4">
    <source>
        <dbReference type="Pfam" id="PF00766"/>
    </source>
</evidence>
<dbReference type="InterPro" id="IPR014730">
    <property type="entry name" value="ETF_a/b_N"/>
</dbReference>
<proteinExistence type="inferred from homology"/>
<feature type="domain" description="Electron transfer flavoprotein alpha/beta-subunit N-terminal" evidence="5">
    <location>
        <begin position="105"/>
        <end position="217"/>
    </location>
</feature>
<evidence type="ECO:0000259" key="5">
    <source>
        <dbReference type="Pfam" id="PF01012"/>
    </source>
</evidence>
<dbReference type="InterPro" id="IPR001308">
    <property type="entry name" value="ETF_a/FixB"/>
</dbReference>
<feature type="domain" description="Electron transfer flavoprotein alpha subunit C-terminal" evidence="4">
    <location>
        <begin position="289"/>
        <end position="364"/>
    </location>
</feature>
<evidence type="ECO:0000256" key="1">
    <source>
        <dbReference type="ARBA" id="ARBA00005817"/>
    </source>
</evidence>
<dbReference type="Pfam" id="PF01012">
    <property type="entry name" value="ETF"/>
    <property type="match status" value="1"/>
</dbReference>
<evidence type="ECO:0000313" key="6">
    <source>
        <dbReference type="EMBL" id="GAA3705278.1"/>
    </source>
</evidence>
<dbReference type="Proteomes" id="UP001501479">
    <property type="component" value="Unassembled WGS sequence"/>
</dbReference>
<name>A0ABP7DJH6_9GAMM</name>
<reference evidence="7" key="1">
    <citation type="journal article" date="2019" name="Int. J. Syst. Evol. Microbiol.">
        <title>The Global Catalogue of Microorganisms (GCM) 10K type strain sequencing project: providing services to taxonomists for standard genome sequencing and annotation.</title>
        <authorList>
            <consortium name="The Broad Institute Genomics Platform"/>
            <consortium name="The Broad Institute Genome Sequencing Center for Infectious Disease"/>
            <person name="Wu L."/>
            <person name="Ma J."/>
        </authorList>
    </citation>
    <scope>NUCLEOTIDE SEQUENCE [LARGE SCALE GENOMIC DNA]</scope>
    <source>
        <strain evidence="7">JCM 17329</strain>
    </source>
</reference>
<accession>A0ABP7DJH6</accession>
<dbReference type="EMBL" id="BAABDS010000012">
    <property type="protein sequence ID" value="GAA3705278.1"/>
    <property type="molecule type" value="Genomic_DNA"/>
</dbReference>
<dbReference type="PANTHER" id="PTHR43153:SF1">
    <property type="entry name" value="ELECTRON TRANSFER FLAVOPROTEIN SUBUNIT ALPHA, MITOCHONDRIAL"/>
    <property type="match status" value="1"/>
</dbReference>
<comment type="similarity">
    <text evidence="1">Belongs to the ETF alpha-subunit/FixB family.</text>
</comment>
<dbReference type="InterPro" id="IPR014731">
    <property type="entry name" value="ETF_asu_C"/>
</dbReference>
<protein>
    <submittedName>
        <fullName evidence="6">Electron transfer flavoprotein subunit alpha/FixB family protein</fullName>
    </submittedName>
</protein>
<dbReference type="InterPro" id="IPR014729">
    <property type="entry name" value="Rossmann-like_a/b/a_fold"/>
</dbReference>
<dbReference type="SUPFAM" id="SSF52467">
    <property type="entry name" value="DHS-like NAD/FAD-binding domain"/>
    <property type="match status" value="1"/>
</dbReference>
<keyword evidence="2" id="KW-0813">Transport</keyword>
<organism evidence="6 7">
    <name type="scientific">Oceanisphaera sediminis</name>
    <dbReference type="NCBI Taxonomy" id="981381"/>
    <lineage>
        <taxon>Bacteria</taxon>
        <taxon>Pseudomonadati</taxon>
        <taxon>Pseudomonadota</taxon>
        <taxon>Gammaproteobacteria</taxon>
        <taxon>Aeromonadales</taxon>
        <taxon>Aeromonadaceae</taxon>
        <taxon>Oceanisphaera</taxon>
    </lineage>
</organism>
<comment type="caution">
    <text evidence="6">The sequence shown here is derived from an EMBL/GenBank/DDBJ whole genome shotgun (WGS) entry which is preliminary data.</text>
</comment>
<dbReference type="Gene3D" id="3.40.50.620">
    <property type="entry name" value="HUPs"/>
    <property type="match status" value="1"/>
</dbReference>
<dbReference type="PANTHER" id="PTHR43153">
    <property type="entry name" value="ELECTRON TRANSFER FLAVOPROTEIN ALPHA"/>
    <property type="match status" value="1"/>
</dbReference>
<evidence type="ECO:0000313" key="7">
    <source>
        <dbReference type="Proteomes" id="UP001501479"/>
    </source>
</evidence>
<keyword evidence="2" id="KW-0249">Electron transport</keyword>
<dbReference type="InterPro" id="IPR029035">
    <property type="entry name" value="DHS-like_NAD/FAD-binding_dom"/>
</dbReference>
<evidence type="ECO:0000256" key="3">
    <source>
        <dbReference type="SAM" id="MobiDB-lite"/>
    </source>
</evidence>